<dbReference type="Proteomes" id="UP000093044">
    <property type="component" value="Chromosome"/>
</dbReference>
<dbReference type="InterPro" id="IPR003593">
    <property type="entry name" value="AAA+_ATPase"/>
</dbReference>
<evidence type="ECO:0000256" key="4">
    <source>
        <dbReference type="ARBA" id="ARBA00022840"/>
    </source>
</evidence>
<evidence type="ECO:0000256" key="5">
    <source>
        <dbReference type="ARBA" id="ARBA00022970"/>
    </source>
</evidence>
<keyword evidence="10" id="KW-1185">Reference proteome</keyword>
<dbReference type="InterPro" id="IPR000644">
    <property type="entry name" value="CBS_dom"/>
</dbReference>
<evidence type="ECO:0000256" key="6">
    <source>
        <dbReference type="PROSITE-ProRule" id="PRU00703"/>
    </source>
</evidence>
<keyword evidence="3" id="KW-0547">Nucleotide-binding</keyword>
<dbReference type="AlphaFoldDB" id="A0A1B2I195"/>
<dbReference type="GO" id="GO:0016020">
    <property type="term" value="C:membrane"/>
    <property type="evidence" value="ECO:0007669"/>
    <property type="project" value="InterPro"/>
</dbReference>
<gene>
    <name evidence="9" type="ORF">BED41_00685</name>
</gene>
<dbReference type="GO" id="GO:0006865">
    <property type="term" value="P:amino acid transport"/>
    <property type="evidence" value="ECO:0007669"/>
    <property type="project" value="UniProtKB-KW"/>
</dbReference>
<dbReference type="Gene3D" id="3.40.50.300">
    <property type="entry name" value="P-loop containing nucleotide triphosphate hydrolases"/>
    <property type="match status" value="1"/>
</dbReference>
<protein>
    <submittedName>
        <fullName evidence="9">Proline/glycine betaine ABC transporter ATP-binding protein</fullName>
    </submittedName>
</protein>
<dbReference type="GO" id="GO:0016887">
    <property type="term" value="F:ATP hydrolysis activity"/>
    <property type="evidence" value="ECO:0007669"/>
    <property type="project" value="InterPro"/>
</dbReference>
<reference evidence="9" key="1">
    <citation type="submission" date="2016-08" db="EMBL/GenBank/DDBJ databases">
        <title>Complete genome of Cloacibacillus porcorum.</title>
        <authorList>
            <person name="Looft T."/>
            <person name="Bayles D.O."/>
            <person name="Alt D.P."/>
        </authorList>
    </citation>
    <scope>NUCLEOTIDE SEQUENCE [LARGE SCALE GENOMIC DNA]</scope>
    <source>
        <strain evidence="9">CL-84</strain>
    </source>
</reference>
<dbReference type="SMART" id="SM00116">
    <property type="entry name" value="CBS"/>
    <property type="match status" value="2"/>
</dbReference>
<feature type="domain" description="CBS" evidence="8">
    <location>
        <begin position="254"/>
        <end position="309"/>
    </location>
</feature>
<dbReference type="PROSITE" id="PS00211">
    <property type="entry name" value="ABC_TRANSPORTER_1"/>
    <property type="match status" value="1"/>
</dbReference>
<evidence type="ECO:0000259" key="8">
    <source>
        <dbReference type="PROSITE" id="PS51371"/>
    </source>
</evidence>
<dbReference type="FunFam" id="3.40.50.300:FF:000425">
    <property type="entry name" value="Probable ABC transporter, ATP-binding subunit"/>
    <property type="match status" value="1"/>
</dbReference>
<name>A0A1B2I195_9BACT</name>
<dbReference type="SUPFAM" id="SSF54631">
    <property type="entry name" value="CBS-domain pair"/>
    <property type="match status" value="1"/>
</dbReference>
<feature type="domain" description="ABC transporter" evidence="7">
    <location>
        <begin position="2"/>
        <end position="236"/>
    </location>
</feature>
<dbReference type="GO" id="GO:0031460">
    <property type="term" value="P:glycine betaine transport"/>
    <property type="evidence" value="ECO:0007669"/>
    <property type="project" value="InterPro"/>
</dbReference>
<dbReference type="STRING" id="1197717.BED41_00685"/>
<dbReference type="InterPro" id="IPR003439">
    <property type="entry name" value="ABC_transporter-like_ATP-bd"/>
</dbReference>
<dbReference type="Gene3D" id="3.10.580.10">
    <property type="entry name" value="CBS-domain"/>
    <property type="match status" value="1"/>
</dbReference>
<keyword evidence="5" id="KW-0029">Amino-acid transport</keyword>
<comment type="similarity">
    <text evidence="1">Belongs to the ABC transporter superfamily.</text>
</comment>
<dbReference type="GO" id="GO:0005524">
    <property type="term" value="F:ATP binding"/>
    <property type="evidence" value="ECO:0007669"/>
    <property type="project" value="UniProtKB-KW"/>
</dbReference>
<keyword evidence="6" id="KW-0129">CBS domain</keyword>
<feature type="domain" description="CBS" evidence="8">
    <location>
        <begin position="313"/>
        <end position="370"/>
    </location>
</feature>
<dbReference type="KEGG" id="cpor:BED41_00685"/>
<dbReference type="InterPro" id="IPR005892">
    <property type="entry name" value="Gly-betaine_transp_ATP-bd"/>
</dbReference>
<sequence>MIEFKGIYKSYKNKPILMNVNLTIRDNEFFVLIGSSGCGKTTLLKMINKLNSIDSGDILIDSTSVSEMPVSELPKRIGYVVQEGGLFPHMTVGENIALTMRMAGFTEERVAARTDEMLEMVALEPGSYRGLYPSQLSGGQRQRVGVARAFAPDPPILLMDEPFSALDPVTRGELQDEVFKLQKQTRKTVVFVTHDMDEAIKLADRICVIQAGHVVQCDNPEDILKHPVNRYVEEFIGKNKLWSNPEFVKAEDIMLKRPVQATEDRSVVQAIYIMSHYNVDSLLVTDNGRLKGIVWLADLRNVKNENDRISNYISDDYISVFTDTSLKKIISTIDYNISGVIPVTDHDSRLRGFLTKGRLLSVLSRQFSPEGSAEERSGVID</sequence>
<dbReference type="PROSITE" id="PS50893">
    <property type="entry name" value="ABC_TRANSPORTER_2"/>
    <property type="match status" value="1"/>
</dbReference>
<dbReference type="PROSITE" id="PS51371">
    <property type="entry name" value="CBS"/>
    <property type="match status" value="2"/>
</dbReference>
<evidence type="ECO:0000256" key="3">
    <source>
        <dbReference type="ARBA" id="ARBA00022741"/>
    </source>
</evidence>
<proteinExistence type="inferred from homology"/>
<organism evidence="9 10">
    <name type="scientific">Cloacibacillus porcorum</name>
    <dbReference type="NCBI Taxonomy" id="1197717"/>
    <lineage>
        <taxon>Bacteria</taxon>
        <taxon>Thermotogati</taxon>
        <taxon>Synergistota</taxon>
        <taxon>Synergistia</taxon>
        <taxon>Synergistales</taxon>
        <taxon>Synergistaceae</taxon>
        <taxon>Cloacibacillus</taxon>
    </lineage>
</organism>
<dbReference type="PANTHER" id="PTHR43869:SF1">
    <property type="entry name" value="GLYCINE BETAINE_PROLINE BETAINE TRANSPORT SYSTEM ATP-BINDING PROTEIN PROV"/>
    <property type="match status" value="1"/>
</dbReference>
<dbReference type="Pfam" id="PF00571">
    <property type="entry name" value="CBS"/>
    <property type="match status" value="2"/>
</dbReference>
<dbReference type="InterPro" id="IPR017871">
    <property type="entry name" value="ABC_transporter-like_CS"/>
</dbReference>
<dbReference type="SUPFAM" id="SSF52540">
    <property type="entry name" value="P-loop containing nucleoside triphosphate hydrolases"/>
    <property type="match status" value="1"/>
</dbReference>
<dbReference type="NCBIfam" id="TIGR01186">
    <property type="entry name" value="proV"/>
    <property type="match status" value="1"/>
</dbReference>
<dbReference type="InterPro" id="IPR051921">
    <property type="entry name" value="ABC_osmolyte_uptake_ATP-bind"/>
</dbReference>
<evidence type="ECO:0000256" key="1">
    <source>
        <dbReference type="ARBA" id="ARBA00005417"/>
    </source>
</evidence>
<evidence type="ECO:0000313" key="10">
    <source>
        <dbReference type="Proteomes" id="UP000093044"/>
    </source>
</evidence>
<dbReference type="PANTHER" id="PTHR43869">
    <property type="entry name" value="GLYCINE BETAINE/PROLINE BETAINE TRANSPORT SYSTEM ATP-BINDING PROTEIN PROV"/>
    <property type="match status" value="1"/>
</dbReference>
<dbReference type="SMART" id="SM00382">
    <property type="entry name" value="AAA"/>
    <property type="match status" value="1"/>
</dbReference>
<dbReference type="InterPro" id="IPR027417">
    <property type="entry name" value="P-loop_NTPase"/>
</dbReference>
<keyword evidence="4 9" id="KW-0067">ATP-binding</keyword>
<dbReference type="Pfam" id="PF00005">
    <property type="entry name" value="ABC_tran"/>
    <property type="match status" value="1"/>
</dbReference>
<dbReference type="GeneID" id="83056366"/>
<evidence type="ECO:0000313" key="9">
    <source>
        <dbReference type="EMBL" id="ANZ43746.1"/>
    </source>
</evidence>
<accession>A0A1B2I195</accession>
<keyword evidence="2" id="KW-0813">Transport</keyword>
<dbReference type="InterPro" id="IPR046342">
    <property type="entry name" value="CBS_dom_sf"/>
</dbReference>
<evidence type="ECO:0000256" key="2">
    <source>
        <dbReference type="ARBA" id="ARBA00022448"/>
    </source>
</evidence>
<dbReference type="EMBL" id="CP016757">
    <property type="protein sequence ID" value="ANZ43746.1"/>
    <property type="molecule type" value="Genomic_DNA"/>
</dbReference>
<dbReference type="RefSeq" id="WP_066741775.1">
    <property type="nucleotide sequence ID" value="NZ_CP016757.1"/>
</dbReference>
<dbReference type="OrthoDB" id="9802264at2"/>
<evidence type="ECO:0000259" key="7">
    <source>
        <dbReference type="PROSITE" id="PS50893"/>
    </source>
</evidence>